<keyword evidence="3" id="KW-1185">Reference proteome</keyword>
<evidence type="ECO:0000256" key="1">
    <source>
        <dbReference type="SAM" id="MobiDB-lite"/>
    </source>
</evidence>
<dbReference type="EMBL" id="JARKIB010000096">
    <property type="protein sequence ID" value="KAJ7742048.1"/>
    <property type="molecule type" value="Genomic_DNA"/>
</dbReference>
<organism evidence="2 3">
    <name type="scientific">Mycena metata</name>
    <dbReference type="NCBI Taxonomy" id="1033252"/>
    <lineage>
        <taxon>Eukaryota</taxon>
        <taxon>Fungi</taxon>
        <taxon>Dikarya</taxon>
        <taxon>Basidiomycota</taxon>
        <taxon>Agaricomycotina</taxon>
        <taxon>Agaricomycetes</taxon>
        <taxon>Agaricomycetidae</taxon>
        <taxon>Agaricales</taxon>
        <taxon>Marasmiineae</taxon>
        <taxon>Mycenaceae</taxon>
        <taxon>Mycena</taxon>
    </lineage>
</organism>
<name>A0AAD7N2X6_9AGAR</name>
<accession>A0AAD7N2X6</accession>
<gene>
    <name evidence="2" type="ORF">B0H16DRAFT_1464218</name>
</gene>
<feature type="compositionally biased region" description="Basic residues" evidence="1">
    <location>
        <begin position="37"/>
        <end position="46"/>
    </location>
</feature>
<sequence>MPRVRVIPPRRQRLQRVLTLIPRIHHPRRPGSPYSPSKRKQRKQRTKAAAAASPLAGARTATRAGSSSNENAGGASASMHGRTAKDETGVERSVGGRRRGGDLQGILRRELHHHARHVLVRRLRGLEHAPTAGKGVVSVPLYPTFTHSHTTPTSQSPLHFPRRKSSALPPPLPLALPVAFGVRRERTRRSKHRRRAGSAVRAQARAAWYPLTLGEPASPDDDEELAEEYELADEVVVVYERVVRTPAAARIAVPRRMQRRERVLPSVRMRRRVVRPRAVAAAALRFLPAGALAASLSCSLSLSAVVPSTPFRPIHAYRKGAPRDGLHALIPLHTPQRAQAHPAPLLPFPPLPAFPPLAFSLLRLPRQPPYRIVRSGGV</sequence>
<feature type="region of interest" description="Disordered" evidence="1">
    <location>
        <begin position="20"/>
        <end position="100"/>
    </location>
</feature>
<comment type="caution">
    <text evidence="2">The sequence shown here is derived from an EMBL/GenBank/DDBJ whole genome shotgun (WGS) entry which is preliminary data.</text>
</comment>
<feature type="compositionally biased region" description="Low complexity" evidence="1">
    <location>
        <begin position="147"/>
        <end position="159"/>
    </location>
</feature>
<reference evidence="2" key="1">
    <citation type="submission" date="2023-03" db="EMBL/GenBank/DDBJ databases">
        <title>Massive genome expansion in bonnet fungi (Mycena s.s.) driven by repeated elements and novel gene families across ecological guilds.</title>
        <authorList>
            <consortium name="Lawrence Berkeley National Laboratory"/>
            <person name="Harder C.B."/>
            <person name="Miyauchi S."/>
            <person name="Viragh M."/>
            <person name="Kuo A."/>
            <person name="Thoen E."/>
            <person name="Andreopoulos B."/>
            <person name="Lu D."/>
            <person name="Skrede I."/>
            <person name="Drula E."/>
            <person name="Henrissat B."/>
            <person name="Morin E."/>
            <person name="Kohler A."/>
            <person name="Barry K."/>
            <person name="LaButti K."/>
            <person name="Morin E."/>
            <person name="Salamov A."/>
            <person name="Lipzen A."/>
            <person name="Mereny Z."/>
            <person name="Hegedus B."/>
            <person name="Baldrian P."/>
            <person name="Stursova M."/>
            <person name="Weitz H."/>
            <person name="Taylor A."/>
            <person name="Grigoriev I.V."/>
            <person name="Nagy L.G."/>
            <person name="Martin F."/>
            <person name="Kauserud H."/>
        </authorList>
    </citation>
    <scope>NUCLEOTIDE SEQUENCE</scope>
    <source>
        <strain evidence="2">CBHHK182m</strain>
    </source>
</reference>
<feature type="compositionally biased region" description="Low complexity" evidence="1">
    <location>
        <begin position="47"/>
        <end position="78"/>
    </location>
</feature>
<proteinExistence type="predicted"/>
<protein>
    <submittedName>
        <fullName evidence="2">Uncharacterized protein</fullName>
    </submittedName>
</protein>
<evidence type="ECO:0000313" key="3">
    <source>
        <dbReference type="Proteomes" id="UP001215598"/>
    </source>
</evidence>
<evidence type="ECO:0000313" key="2">
    <source>
        <dbReference type="EMBL" id="KAJ7742048.1"/>
    </source>
</evidence>
<dbReference type="Proteomes" id="UP001215598">
    <property type="component" value="Unassembled WGS sequence"/>
</dbReference>
<dbReference type="AlphaFoldDB" id="A0AAD7N2X6"/>
<feature type="region of interest" description="Disordered" evidence="1">
    <location>
        <begin position="147"/>
        <end position="168"/>
    </location>
</feature>